<evidence type="ECO:0000313" key="2">
    <source>
        <dbReference type="EMBL" id="GAO49829.1"/>
    </source>
</evidence>
<reference evidence="2 3" key="3">
    <citation type="journal article" date="2015" name="Genome Announc.">
        <title>Draft Genome Sequence of the Archiascomycetous Yeast Saitoella complicata.</title>
        <authorList>
            <person name="Yamauchi K."/>
            <person name="Kondo S."/>
            <person name="Hamamoto M."/>
            <person name="Takahashi Y."/>
            <person name="Ogura Y."/>
            <person name="Hayashi T."/>
            <person name="Nishida H."/>
        </authorList>
    </citation>
    <scope>NUCLEOTIDE SEQUENCE [LARGE SCALE GENOMIC DNA]</scope>
    <source>
        <strain evidence="2 3">NRRL Y-17804</strain>
    </source>
</reference>
<feature type="compositionally biased region" description="Basic residues" evidence="1">
    <location>
        <begin position="208"/>
        <end position="217"/>
    </location>
</feature>
<protein>
    <submittedName>
        <fullName evidence="2">Uncharacterized protein</fullName>
    </submittedName>
</protein>
<dbReference type="PANTHER" id="PTHR34693">
    <property type="entry name" value="PROTEIN PAR32"/>
    <property type="match status" value="1"/>
</dbReference>
<dbReference type="InterPro" id="IPR053203">
    <property type="entry name" value="Cisplatin_resist-associated"/>
</dbReference>
<keyword evidence="3" id="KW-1185">Reference proteome</keyword>
<reference evidence="2 3" key="1">
    <citation type="journal article" date="2011" name="J. Gen. Appl. Microbiol.">
        <title>Draft genome sequencing of the enigmatic yeast Saitoella complicata.</title>
        <authorList>
            <person name="Nishida H."/>
            <person name="Hamamoto M."/>
            <person name="Sugiyama J."/>
        </authorList>
    </citation>
    <scope>NUCLEOTIDE SEQUENCE [LARGE SCALE GENOMIC DNA]</scope>
    <source>
        <strain evidence="2 3">NRRL Y-17804</strain>
    </source>
</reference>
<feature type="compositionally biased region" description="Low complexity" evidence="1">
    <location>
        <begin position="48"/>
        <end position="69"/>
    </location>
</feature>
<organism evidence="2 3">
    <name type="scientific">Saitoella complicata (strain BCRC 22490 / CBS 7301 / JCM 7358 / NBRC 10748 / NRRL Y-17804)</name>
    <dbReference type="NCBI Taxonomy" id="698492"/>
    <lineage>
        <taxon>Eukaryota</taxon>
        <taxon>Fungi</taxon>
        <taxon>Dikarya</taxon>
        <taxon>Ascomycota</taxon>
        <taxon>Taphrinomycotina</taxon>
        <taxon>Taphrinomycotina incertae sedis</taxon>
        <taxon>Saitoella</taxon>
    </lineage>
</organism>
<evidence type="ECO:0000256" key="1">
    <source>
        <dbReference type="SAM" id="MobiDB-lite"/>
    </source>
</evidence>
<dbReference type="AlphaFoldDB" id="A0A0E9NJ02"/>
<feature type="compositionally biased region" description="Acidic residues" evidence="1">
    <location>
        <begin position="103"/>
        <end position="113"/>
    </location>
</feature>
<feature type="compositionally biased region" description="Polar residues" evidence="1">
    <location>
        <begin position="120"/>
        <end position="129"/>
    </location>
</feature>
<reference evidence="2 3" key="2">
    <citation type="journal article" date="2014" name="J. Gen. Appl. Microbiol.">
        <title>The early diverging ascomycetous budding yeast Saitoella complicata has three histone deacetylases belonging to the Clr6, Hos2, and Rpd3 lineages.</title>
        <authorList>
            <person name="Nishida H."/>
            <person name="Matsumoto T."/>
            <person name="Kondo S."/>
            <person name="Hamamoto M."/>
            <person name="Yoshikawa H."/>
        </authorList>
    </citation>
    <scope>NUCLEOTIDE SEQUENCE [LARGE SCALE GENOMIC DNA]</scope>
    <source>
        <strain evidence="2 3">NRRL Y-17804</strain>
    </source>
</reference>
<dbReference type="Proteomes" id="UP000033140">
    <property type="component" value="Unassembled WGS sequence"/>
</dbReference>
<sequence length="380" mass="40141">MPSLLGLLTGKDKEKDRDKTKNGERKDKPVIIRAGRGGAGNIRRERSPAPTSPTIPQSPSSPAFQSPSKKPQHGVLTPHKPVRVSIGRGGSGNLFPESQVAAGEEDEVFEEDEPALRRVMTNTSNNSKASSRDEVVRTGRGGAGNIKRGPTPKGERKSEEGVVLEGKPQARRRRSSGWSFLSSSSIHSHSDADTHPQHQGEGGGSHHLGPRPRKISHSRPSADAAAVPTLAHTSTTQSEDADALMPLPTEDSDTQTHTHARARVGYSLTNAVTRDGGVVVDLAPSALTPTLTPATNPMEGVRPVARRVGSSESAGSGNRAPGPGHVKRGMFGGGGRGSGEWEHAIADEDDGHGAGGERGGVRGLMGRLRRWSTNESVRRE</sequence>
<proteinExistence type="predicted"/>
<feature type="compositionally biased region" description="Low complexity" evidence="1">
    <location>
        <begin position="176"/>
        <end position="187"/>
    </location>
</feature>
<comment type="caution">
    <text evidence="2">The sequence shown here is derived from an EMBL/GenBank/DDBJ whole genome shotgun (WGS) entry which is preliminary data.</text>
</comment>
<feature type="compositionally biased region" description="Basic and acidic residues" evidence="1">
    <location>
        <begin position="10"/>
        <end position="30"/>
    </location>
</feature>
<feature type="region of interest" description="Disordered" evidence="1">
    <location>
        <begin position="1"/>
        <end position="243"/>
    </location>
</feature>
<name>A0A0E9NJ02_SAICN</name>
<feature type="compositionally biased region" description="Gly residues" evidence="1">
    <location>
        <begin position="353"/>
        <end position="363"/>
    </location>
</feature>
<feature type="region of interest" description="Disordered" evidence="1">
    <location>
        <begin position="307"/>
        <end position="380"/>
    </location>
</feature>
<evidence type="ECO:0000313" key="3">
    <source>
        <dbReference type="Proteomes" id="UP000033140"/>
    </source>
</evidence>
<gene>
    <name evidence="2" type="ORF">G7K_3967-t1</name>
</gene>
<feature type="compositionally biased region" description="Polar residues" evidence="1">
    <location>
        <begin position="371"/>
        <end position="380"/>
    </location>
</feature>
<dbReference type="PANTHER" id="PTHR34693:SF1">
    <property type="entry name" value="PROTEIN PAR32"/>
    <property type="match status" value="1"/>
</dbReference>
<dbReference type="EMBL" id="BACD03000026">
    <property type="protein sequence ID" value="GAO49829.1"/>
    <property type="molecule type" value="Genomic_DNA"/>
</dbReference>
<dbReference type="Pfam" id="PF12223">
    <property type="entry name" value="DUF3602"/>
    <property type="match status" value="1"/>
</dbReference>
<dbReference type="InterPro" id="IPR022024">
    <property type="entry name" value="DUF3602"/>
</dbReference>
<accession>A0A0E9NJ02</accession>
<feature type="compositionally biased region" description="Basic and acidic residues" evidence="1">
    <location>
        <begin position="188"/>
        <end position="198"/>
    </location>
</feature>